<protein>
    <submittedName>
        <fullName evidence="2">ABC transporter permease</fullName>
    </submittedName>
</protein>
<keyword evidence="3" id="KW-1185">Reference proteome</keyword>
<comment type="caution">
    <text evidence="2">The sequence shown here is derived from an EMBL/GenBank/DDBJ whole genome shotgun (WGS) entry which is preliminary data.</text>
</comment>
<proteinExistence type="predicted"/>
<keyword evidence="1" id="KW-0812">Transmembrane</keyword>
<feature type="transmembrane region" description="Helical" evidence="1">
    <location>
        <begin position="162"/>
        <end position="182"/>
    </location>
</feature>
<accession>A0A8E2LG69</accession>
<dbReference type="PANTHER" id="PTHR37305:SF1">
    <property type="entry name" value="MEMBRANE PROTEIN"/>
    <property type="match status" value="1"/>
</dbReference>
<feature type="transmembrane region" description="Helical" evidence="1">
    <location>
        <begin position="59"/>
        <end position="84"/>
    </location>
</feature>
<gene>
    <name evidence="2" type="ORF">BWZ43_04375</name>
</gene>
<keyword evidence="1" id="KW-0472">Membrane</keyword>
<feature type="transmembrane region" description="Helical" evidence="1">
    <location>
        <begin position="105"/>
        <end position="126"/>
    </location>
</feature>
<keyword evidence="1" id="KW-1133">Transmembrane helix</keyword>
<feature type="transmembrane region" description="Helical" evidence="1">
    <location>
        <begin position="230"/>
        <end position="249"/>
    </location>
</feature>
<organism evidence="2 3">
    <name type="scientific">Heyndrickxia oleronia</name>
    <dbReference type="NCBI Taxonomy" id="38875"/>
    <lineage>
        <taxon>Bacteria</taxon>
        <taxon>Bacillati</taxon>
        <taxon>Bacillota</taxon>
        <taxon>Bacilli</taxon>
        <taxon>Bacillales</taxon>
        <taxon>Bacillaceae</taxon>
        <taxon>Heyndrickxia</taxon>
    </lineage>
</organism>
<reference evidence="2 3" key="1">
    <citation type="submission" date="2017-01" db="EMBL/GenBank/DDBJ databases">
        <title>Draft genome sequence of Bacillus oleronius.</title>
        <authorList>
            <person name="Allam M."/>
        </authorList>
    </citation>
    <scope>NUCLEOTIDE SEQUENCE [LARGE SCALE GENOMIC DNA]</scope>
    <source>
        <strain evidence="2 3">DSM 9356</strain>
    </source>
</reference>
<dbReference type="Pfam" id="PF12730">
    <property type="entry name" value="ABC2_membrane_4"/>
    <property type="match status" value="1"/>
</dbReference>
<name>A0A8E2LG69_9BACI</name>
<dbReference type="EMBL" id="MTLA01000046">
    <property type="protein sequence ID" value="OOP69607.1"/>
    <property type="molecule type" value="Genomic_DNA"/>
</dbReference>
<evidence type="ECO:0000313" key="2">
    <source>
        <dbReference type="EMBL" id="OOP69607.1"/>
    </source>
</evidence>
<evidence type="ECO:0000256" key="1">
    <source>
        <dbReference type="SAM" id="Phobius"/>
    </source>
</evidence>
<feature type="transmembrane region" description="Helical" evidence="1">
    <location>
        <begin position="20"/>
        <end position="39"/>
    </location>
</feature>
<dbReference type="AlphaFoldDB" id="A0A8E2LG69"/>
<evidence type="ECO:0000313" key="3">
    <source>
        <dbReference type="Proteomes" id="UP000189761"/>
    </source>
</evidence>
<sequence>MKGIIVSEYERTFKRKKTIIGLIIYCIVLAFECLFLYGMNGLSFYDPEHSVQLNSINTAPFFIREVGIFINFILIPMLVVDSFNGEYTSGALRLVLIRPQARLKLFLAKWVVQASIFLGITIITWITSTLFGRLVMEHVSETTFFHTGKMDAFQGMIYTLKFYSMTFLIFLSVIGLCSLISVIMPNSILAFVGTIGCLVGGVYISDHFVYLLSVSDSIFSVLGGIGQSGFYVSLFLLFFISTILNVGIWKKKQWMG</sequence>
<dbReference type="RefSeq" id="WP_058004017.1">
    <property type="nucleotide sequence ID" value="NZ_CP065424.1"/>
</dbReference>
<dbReference type="PANTHER" id="PTHR37305">
    <property type="entry name" value="INTEGRAL MEMBRANE PROTEIN-RELATED"/>
    <property type="match status" value="1"/>
</dbReference>
<feature type="transmembrane region" description="Helical" evidence="1">
    <location>
        <begin position="189"/>
        <end position="210"/>
    </location>
</feature>
<dbReference type="Proteomes" id="UP000189761">
    <property type="component" value="Unassembled WGS sequence"/>
</dbReference>